<dbReference type="EMBL" id="AUZY01002576">
    <property type="protein sequence ID" value="EQD72035.1"/>
    <property type="molecule type" value="Genomic_DNA"/>
</dbReference>
<gene>
    <name evidence="5" type="ORF">B1B_04113</name>
</gene>
<organism evidence="5">
    <name type="scientific">mine drainage metagenome</name>
    <dbReference type="NCBI Taxonomy" id="410659"/>
    <lineage>
        <taxon>unclassified sequences</taxon>
        <taxon>metagenomes</taxon>
        <taxon>ecological metagenomes</taxon>
    </lineage>
</organism>
<reference evidence="5" key="1">
    <citation type="submission" date="2013-08" db="EMBL/GenBank/DDBJ databases">
        <authorList>
            <person name="Mendez C."/>
            <person name="Richter M."/>
            <person name="Ferrer M."/>
            <person name="Sanchez J."/>
        </authorList>
    </citation>
    <scope>NUCLEOTIDE SEQUENCE</scope>
</reference>
<dbReference type="InterPro" id="IPR011545">
    <property type="entry name" value="DEAD/DEAH_box_helicase_dom"/>
</dbReference>
<dbReference type="AlphaFoldDB" id="T1CRX4"/>
<dbReference type="GO" id="GO:0003677">
    <property type="term" value="F:DNA binding"/>
    <property type="evidence" value="ECO:0007669"/>
    <property type="project" value="TreeGrafter"/>
</dbReference>
<dbReference type="PROSITE" id="PS51194">
    <property type="entry name" value="HELICASE_CTER"/>
    <property type="match status" value="1"/>
</dbReference>
<dbReference type="PANTHER" id="PTHR47962:SF5">
    <property type="entry name" value="ATP-DEPENDENT HELICASE LHR-RELATED"/>
    <property type="match status" value="1"/>
</dbReference>
<evidence type="ECO:0000259" key="4">
    <source>
        <dbReference type="PROSITE" id="PS51194"/>
    </source>
</evidence>
<dbReference type="InterPro" id="IPR001650">
    <property type="entry name" value="Helicase_C-like"/>
</dbReference>
<dbReference type="Pfam" id="PF00271">
    <property type="entry name" value="Helicase_C"/>
    <property type="match status" value="1"/>
</dbReference>
<dbReference type="SMART" id="SM00490">
    <property type="entry name" value="HELICc"/>
    <property type="match status" value="1"/>
</dbReference>
<feature type="non-terminal residue" evidence="5">
    <location>
        <position position="238"/>
    </location>
</feature>
<dbReference type="PANTHER" id="PTHR47962">
    <property type="entry name" value="ATP-DEPENDENT HELICASE LHR-RELATED-RELATED"/>
    <property type="match status" value="1"/>
</dbReference>
<keyword evidence="5" id="KW-0378">Hydrolase</keyword>
<accession>T1CRX4</accession>
<keyword evidence="5" id="KW-0347">Helicase</keyword>
<dbReference type="InterPro" id="IPR027417">
    <property type="entry name" value="P-loop_NTPase"/>
</dbReference>
<comment type="caution">
    <text evidence="5">The sequence shown here is derived from an EMBL/GenBank/DDBJ whole genome shotgun (WGS) entry which is preliminary data.</text>
</comment>
<dbReference type="InterPro" id="IPR014001">
    <property type="entry name" value="Helicase_ATP-bd"/>
</dbReference>
<dbReference type="InterPro" id="IPR052511">
    <property type="entry name" value="ATP-dep_Helicase"/>
</dbReference>
<dbReference type="GO" id="GO:0004386">
    <property type="term" value="F:helicase activity"/>
    <property type="evidence" value="ECO:0007669"/>
    <property type="project" value="UniProtKB-KW"/>
</dbReference>
<dbReference type="Pfam" id="PF00270">
    <property type="entry name" value="DEAD"/>
    <property type="match status" value="1"/>
</dbReference>
<dbReference type="Gene3D" id="3.40.50.300">
    <property type="entry name" value="P-loop containing nucleotide triphosphate hydrolases"/>
    <property type="match status" value="2"/>
</dbReference>
<reference evidence="5" key="2">
    <citation type="journal article" date="2014" name="ISME J.">
        <title>Microbial stratification in low pH oxic and suboxic macroscopic growths along an acid mine drainage.</title>
        <authorList>
            <person name="Mendez-Garcia C."/>
            <person name="Mesa V."/>
            <person name="Sprenger R.R."/>
            <person name="Richter M."/>
            <person name="Diez M.S."/>
            <person name="Solano J."/>
            <person name="Bargiela R."/>
            <person name="Golyshina O.V."/>
            <person name="Manteca A."/>
            <person name="Ramos J.L."/>
            <person name="Gallego J.R."/>
            <person name="Llorente I."/>
            <person name="Martins Dos Santos V.A."/>
            <person name="Jensen O.N."/>
            <person name="Pelaez A.I."/>
            <person name="Sanchez J."/>
            <person name="Ferrer M."/>
        </authorList>
    </citation>
    <scope>NUCLEOTIDE SEQUENCE</scope>
</reference>
<keyword evidence="2" id="KW-0067">ATP-binding</keyword>
<dbReference type="GO" id="GO:0005524">
    <property type="term" value="F:ATP binding"/>
    <property type="evidence" value="ECO:0007669"/>
    <property type="project" value="UniProtKB-KW"/>
</dbReference>
<dbReference type="SUPFAM" id="SSF52540">
    <property type="entry name" value="P-loop containing nucleoside triphosphate hydrolases"/>
    <property type="match status" value="1"/>
</dbReference>
<evidence type="ECO:0000256" key="2">
    <source>
        <dbReference type="ARBA" id="ARBA00022840"/>
    </source>
</evidence>
<evidence type="ECO:0000313" key="5">
    <source>
        <dbReference type="EMBL" id="EQD72035.1"/>
    </source>
</evidence>
<evidence type="ECO:0000259" key="3">
    <source>
        <dbReference type="PROSITE" id="PS51192"/>
    </source>
</evidence>
<keyword evidence="1" id="KW-0547">Nucleotide-binding</keyword>
<proteinExistence type="predicted"/>
<sequence length="238" mass="25855">MTTPETLQILLVGSRLREGLRRVRAVVVDEVHELVGSDRGAQLALTLERLDDLTGRRVRRIGLSATVGNPEAVAGFLAPAPRTIAVRAARRRRLLELSARRPDDDRPPLDAELVRDLKADAPLLAALRTVEAEVRAHSTTLIFVNTRPTAEGLAARLNRLAPDLPIAVHHGSLSREVREEAERAFRDGQLRALVATSSLELGIDIGGIDFVLQFGSPHRSAAWSSVSGIRPPSGPRDP</sequence>
<protein>
    <submittedName>
        <fullName evidence="5">ATP-dependent helicase lhr</fullName>
    </submittedName>
</protein>
<dbReference type="GO" id="GO:0016887">
    <property type="term" value="F:ATP hydrolysis activity"/>
    <property type="evidence" value="ECO:0007669"/>
    <property type="project" value="TreeGrafter"/>
</dbReference>
<dbReference type="PROSITE" id="PS51192">
    <property type="entry name" value="HELICASE_ATP_BIND_1"/>
    <property type="match status" value="1"/>
</dbReference>
<feature type="domain" description="Helicase C-terminal" evidence="4">
    <location>
        <begin position="122"/>
        <end position="238"/>
    </location>
</feature>
<name>T1CRX4_9ZZZZ</name>
<feature type="domain" description="Helicase ATP-binding" evidence="3">
    <location>
        <begin position="1"/>
        <end position="85"/>
    </location>
</feature>
<evidence type="ECO:0000256" key="1">
    <source>
        <dbReference type="ARBA" id="ARBA00022741"/>
    </source>
</evidence>